<geneLocation type="plasmid" evidence="3 4">
    <name>pCY360</name>
</geneLocation>
<keyword evidence="3" id="KW-0614">Plasmid</keyword>
<feature type="transmembrane region" description="Helical" evidence="2">
    <location>
        <begin position="20"/>
        <end position="43"/>
    </location>
</feature>
<dbReference type="AlphaFoldDB" id="E0S4M5"/>
<evidence type="ECO:0000313" key="4">
    <source>
        <dbReference type="Proteomes" id="UP000001299"/>
    </source>
</evidence>
<dbReference type="KEGG" id="bpb:bpr_II420"/>
<evidence type="ECO:0000313" key="3">
    <source>
        <dbReference type="EMBL" id="ADL36357.1"/>
    </source>
</evidence>
<evidence type="ECO:0000256" key="1">
    <source>
        <dbReference type="SAM" id="MobiDB-lite"/>
    </source>
</evidence>
<name>E0S4M5_BUTPB</name>
<evidence type="ECO:0000256" key="2">
    <source>
        <dbReference type="SAM" id="Phobius"/>
    </source>
</evidence>
<reference evidence="3 4" key="1">
    <citation type="journal article" date="2010" name="PLoS ONE">
        <title>The glycobiome of the rumen bacterium Butyrivibrio proteoclasticus B316(T) highlights adaptation to a polysaccharide-rich environment.</title>
        <authorList>
            <person name="Kelly W.J."/>
            <person name="Leahy S.C."/>
            <person name="Altermann E."/>
            <person name="Yeoman C.J."/>
            <person name="Dunne J.C."/>
            <person name="Kong Z."/>
            <person name="Pacheco D.M."/>
            <person name="Li D."/>
            <person name="Noel S.J."/>
            <person name="Moon C.D."/>
            <person name="Cookson A.L."/>
            <person name="Attwood G.T."/>
        </authorList>
    </citation>
    <scope>NUCLEOTIDE SEQUENCE [LARGE SCALE GENOMIC DNA]</scope>
    <source>
        <strain evidence="4">ATCC 51982 / DSM 14932 / B316</strain>
        <plasmid evidence="4">Plasmid pCY360</plasmid>
    </source>
</reference>
<dbReference type="HOGENOM" id="CLU_476258_0_0_9"/>
<feature type="compositionally biased region" description="Basic and acidic residues" evidence="1">
    <location>
        <begin position="396"/>
        <end position="407"/>
    </location>
</feature>
<keyword evidence="2" id="KW-0812">Transmembrane</keyword>
<dbReference type="Proteomes" id="UP000001299">
    <property type="component" value="Plasmid pCY360"/>
</dbReference>
<protein>
    <submittedName>
        <fullName evidence="3">Uncharacterized protein</fullName>
    </submittedName>
</protein>
<accession>E0S4M5</accession>
<feature type="transmembrane region" description="Helical" evidence="2">
    <location>
        <begin position="339"/>
        <end position="366"/>
    </location>
</feature>
<keyword evidence="4" id="KW-1185">Reference proteome</keyword>
<keyword evidence="2" id="KW-0472">Membrane</keyword>
<keyword evidence="2" id="KW-1133">Transmembrane helix</keyword>
<feature type="region of interest" description="Disordered" evidence="1">
    <location>
        <begin position="396"/>
        <end position="440"/>
    </location>
</feature>
<sequence>MQKNFKPITKVNNLYPYRQILVLFLIFIIFMYISLLVCAFNPYSDDTSSFTQDEDNPNVFISPNSISWDTEKLITEYDKIPAVIKALFEQKGINFYIVPYESKTEPANMTTTASAWPAILNVGTDGKVIKNITRKGWVTCYTDLGGRYFAPEQIVYAAGCELDNLVSYMHGFYTGTDNAMSDGIDWLSIYNTDNAKKLEKLWHFDELSEYNWPMSRADGFADAFRMYVCHPEELSEASPEVYSFMSNMVSGLNNFYHYMYGGIPGTTDTLPKKQQVKYTVSTQKDTTQGISVESAETADASSIGSSAEDITKELVEQTENQNNDILKQLIDTIVSNKKILYALDIAGAVILGLAIGFVCHVVLAAIKKKTKKEKQSKVKPMKKVVLEESSKEGIVTEKPVLEKEPQPTKKGSRKARKNKRQKENAPVPKDEQETVQEPAAILVNENNIQTTSKKLNKKQKNEMLKNAISETRAISYEELLNLKSYEKQAGFQESLSGIYIVQNRVARADIAGTSEDIYMAAKETIGHHPSNNHVHQERLVKYWNVKLIPLEKTGFQNINELDAALKRIYTTK</sequence>
<proteinExistence type="predicted"/>
<gene>
    <name evidence="3" type="ordered locus">bpr_II420</name>
</gene>
<feature type="compositionally biased region" description="Basic residues" evidence="1">
    <location>
        <begin position="410"/>
        <end position="420"/>
    </location>
</feature>
<dbReference type="RefSeq" id="WP_013283006.1">
    <property type="nucleotide sequence ID" value="NC_014389.1"/>
</dbReference>
<dbReference type="EMBL" id="CP001812">
    <property type="protein sequence ID" value="ADL36357.1"/>
    <property type="molecule type" value="Genomic_DNA"/>
</dbReference>
<organism evidence="3 4">
    <name type="scientific">Butyrivibrio proteoclasticus (strain ATCC 51982 / DSM 14932 / B316)</name>
    <name type="common">Clostridium proteoclasticum</name>
    <dbReference type="NCBI Taxonomy" id="515622"/>
    <lineage>
        <taxon>Bacteria</taxon>
        <taxon>Bacillati</taxon>
        <taxon>Bacillota</taxon>
        <taxon>Clostridia</taxon>
        <taxon>Lachnospirales</taxon>
        <taxon>Lachnospiraceae</taxon>
        <taxon>Butyrivibrio</taxon>
    </lineage>
</organism>